<dbReference type="OrthoDB" id="1700726at2759"/>
<keyword evidence="2" id="KW-0443">Lipid metabolism</keyword>
<accession>A0A4Z2D183</accession>
<dbReference type="PANTHER" id="PTHR43272">
    <property type="entry name" value="LONG-CHAIN-FATTY-ACID--COA LIGASE"/>
    <property type="match status" value="1"/>
</dbReference>
<dbReference type="PANTHER" id="PTHR43272:SF107">
    <property type="entry name" value="LONG-CHAIN-FATTY-ACID--COA LIGASE 5"/>
    <property type="match status" value="1"/>
</dbReference>
<dbReference type="GO" id="GO:0004467">
    <property type="term" value="F:long-chain fatty acid-CoA ligase activity"/>
    <property type="evidence" value="ECO:0007669"/>
    <property type="project" value="UniProtKB-EC"/>
</dbReference>
<organism evidence="6 7">
    <name type="scientific">Schistosoma japonicum</name>
    <name type="common">Blood fluke</name>
    <dbReference type="NCBI Taxonomy" id="6182"/>
    <lineage>
        <taxon>Eukaryota</taxon>
        <taxon>Metazoa</taxon>
        <taxon>Spiralia</taxon>
        <taxon>Lophotrochozoa</taxon>
        <taxon>Platyhelminthes</taxon>
        <taxon>Trematoda</taxon>
        <taxon>Digenea</taxon>
        <taxon>Strigeidida</taxon>
        <taxon>Schistosomatoidea</taxon>
        <taxon>Schistosomatidae</taxon>
        <taxon>Schistosoma</taxon>
    </lineage>
</organism>
<dbReference type="InterPro" id="IPR020845">
    <property type="entry name" value="AMP-binding_CS"/>
</dbReference>
<dbReference type="Pfam" id="PF00501">
    <property type="entry name" value="AMP-binding"/>
    <property type="match status" value="1"/>
</dbReference>
<dbReference type="SUPFAM" id="SSF56801">
    <property type="entry name" value="Acetyl-CoA synthetase-like"/>
    <property type="match status" value="1"/>
</dbReference>
<keyword evidence="4" id="KW-0812">Transmembrane</keyword>
<evidence type="ECO:0000313" key="7">
    <source>
        <dbReference type="Proteomes" id="UP000311919"/>
    </source>
</evidence>
<reference evidence="6 7" key="1">
    <citation type="submission" date="2019-03" db="EMBL/GenBank/DDBJ databases">
        <title>An improved genome assembly of the fluke Schistosoma japonicum.</title>
        <authorList>
            <person name="Hu W."/>
            <person name="Luo F."/>
            <person name="Yin M."/>
            <person name="Mo X."/>
            <person name="Sun C."/>
            <person name="Wu Q."/>
            <person name="Zhu B."/>
            <person name="Xiang M."/>
            <person name="Wang J."/>
            <person name="Wang Y."/>
            <person name="Zhang T."/>
            <person name="Xu B."/>
            <person name="Zheng H."/>
            <person name="Feng Z."/>
        </authorList>
    </citation>
    <scope>NUCLEOTIDE SEQUENCE [LARGE SCALE GENOMIC DNA]</scope>
    <source>
        <strain evidence="6">HuSjv2</strain>
        <tissue evidence="6">Worms</tissue>
    </source>
</reference>
<evidence type="ECO:0000259" key="5">
    <source>
        <dbReference type="Pfam" id="PF00501"/>
    </source>
</evidence>
<evidence type="ECO:0000256" key="3">
    <source>
        <dbReference type="ARBA" id="ARBA00026121"/>
    </source>
</evidence>
<evidence type="ECO:0000256" key="4">
    <source>
        <dbReference type="SAM" id="Phobius"/>
    </source>
</evidence>
<dbReference type="EC" id="6.2.1.3" evidence="3"/>
<feature type="transmembrane region" description="Helical" evidence="4">
    <location>
        <begin position="28"/>
        <end position="49"/>
    </location>
</feature>
<evidence type="ECO:0000313" key="6">
    <source>
        <dbReference type="EMBL" id="TNN10261.1"/>
    </source>
</evidence>
<keyword evidence="7" id="KW-1185">Reference proteome</keyword>
<dbReference type="InterPro" id="IPR042099">
    <property type="entry name" value="ANL_N_sf"/>
</dbReference>
<dbReference type="EMBL" id="SKCS01000364">
    <property type="protein sequence ID" value="TNN10261.1"/>
    <property type="molecule type" value="Genomic_DNA"/>
</dbReference>
<comment type="caution">
    <text evidence="6">The sequence shown here is derived from an EMBL/GenBank/DDBJ whole genome shotgun (WGS) entry which is preliminary data.</text>
</comment>
<dbReference type="GO" id="GO:0016020">
    <property type="term" value="C:membrane"/>
    <property type="evidence" value="ECO:0007669"/>
    <property type="project" value="TreeGrafter"/>
</dbReference>
<keyword evidence="1 6" id="KW-0436">Ligase</keyword>
<dbReference type="STRING" id="6182.A0A4Z2D183"/>
<dbReference type="AlphaFoldDB" id="A0A4Z2D183"/>
<keyword evidence="4" id="KW-1133">Transmembrane helix</keyword>
<dbReference type="Gene3D" id="3.40.50.12780">
    <property type="entry name" value="N-terminal domain of ligase-like"/>
    <property type="match status" value="1"/>
</dbReference>
<dbReference type="GO" id="GO:0005783">
    <property type="term" value="C:endoplasmic reticulum"/>
    <property type="evidence" value="ECO:0007669"/>
    <property type="project" value="TreeGrafter"/>
</dbReference>
<gene>
    <name evidence="6" type="ORF">EWB00_005532</name>
</gene>
<proteinExistence type="predicted"/>
<dbReference type="InterPro" id="IPR000873">
    <property type="entry name" value="AMP-dep_synth/lig_dom"/>
</dbReference>
<keyword evidence="2" id="KW-0276">Fatty acid metabolism</keyword>
<name>A0A4Z2D183_SCHJA</name>
<evidence type="ECO:0000256" key="2">
    <source>
        <dbReference type="ARBA" id="ARBA00022832"/>
    </source>
</evidence>
<protein>
    <recommendedName>
        <fullName evidence="3">long-chain-fatty-acid--CoA ligase</fullName>
        <ecNumber evidence="3">6.2.1.3</ecNumber>
    </recommendedName>
</protein>
<sequence length="759" mass="84540">MHQRIACCMIFVEGTYLTKESTLVVRSVILRMIYVTIAAAATIAGLYIYKRKSNKVTFSFDCFLDKQSEAIDNETCYRTSMVRATIPDICADLSNVCDLFLAGLNISGDSACLGRRKNYDQDYEWITYKQYSFFFVLCLTLWRAGNTHLLQSLEINNIGVNDNIHVIRSALHALEIEDSCENLFVGILSKNSPEWIIVELACAFSGYTIVPLYDTLGEEAVLNILKQTKLPLMFCDSTEVVQRLITSAPDTLQHIILLPNSSISEKCAAVMSFNSLVKTHTYEEFLAFSTGKFIYTETPKPESLFMVCYTSGSTGVPKGVNITHRCVVKTIQSLFQRLESDIFNSSASHLSYLPLAHVMEQMVSLSTILVGARIGFLTNNVQGLLADLQAVKPDYFFTVPRVLSRLYSVTMERISSFPLLPYMFKYAIESKLAEQEQNIYGNSNIWDLLFFNKIKRTLGGHIKAIVCGSAPVPDEIIRFTRAVFGCPVLIGYGLTESCGVVSLTLFGDRVLGHVGALIPGVSAKLVDVPCMGINVDEMKMGEVCIKGENCTQGYYNDEESTSRLIDKDGWLHTGDIGCWTKVGALKIVDRCKNLFKLSQGEYIAPEKLENIYQLSPVIEQIFVDGNSLYDFPIAIVVPNIKELTKHILVKLYSNGSTLLDGNKGVEDILRHNLNGSSAIADNSILCSQPTARNIILSELENIGRKNGLKGFEIVKRVHLSPIPFTVENGLLTANLKLARSHLRKTFSDILLLLYGEAYM</sequence>
<keyword evidence="4" id="KW-0472">Membrane</keyword>
<dbReference type="Proteomes" id="UP000311919">
    <property type="component" value="Unassembled WGS sequence"/>
</dbReference>
<evidence type="ECO:0000256" key="1">
    <source>
        <dbReference type="ARBA" id="ARBA00022598"/>
    </source>
</evidence>
<dbReference type="PROSITE" id="PS00455">
    <property type="entry name" value="AMP_BINDING"/>
    <property type="match status" value="1"/>
</dbReference>
<feature type="domain" description="AMP-dependent synthetase/ligase" evidence="5">
    <location>
        <begin position="185"/>
        <end position="555"/>
    </location>
</feature>